<evidence type="ECO:0000256" key="1">
    <source>
        <dbReference type="SAM" id="MobiDB-lite"/>
    </source>
</evidence>
<feature type="transmembrane region" description="Helical" evidence="2">
    <location>
        <begin position="549"/>
        <end position="573"/>
    </location>
</feature>
<organism evidence="5">
    <name type="scientific">Volvox carteri f. nagariensis</name>
    <dbReference type="NCBI Taxonomy" id="3068"/>
    <lineage>
        <taxon>Eukaryota</taxon>
        <taxon>Viridiplantae</taxon>
        <taxon>Chlorophyta</taxon>
        <taxon>core chlorophytes</taxon>
        <taxon>Chlorophyceae</taxon>
        <taxon>CS clade</taxon>
        <taxon>Chlamydomonadales</taxon>
        <taxon>Volvocaceae</taxon>
        <taxon>Volvox</taxon>
    </lineage>
</organism>
<evidence type="ECO:0000256" key="3">
    <source>
        <dbReference type="SAM" id="SignalP"/>
    </source>
</evidence>
<name>D8TX67_VOLCA</name>
<dbReference type="Proteomes" id="UP000001058">
    <property type="component" value="Unassembled WGS sequence"/>
</dbReference>
<dbReference type="InParanoid" id="D8TX67"/>
<feature type="signal peptide" evidence="3">
    <location>
        <begin position="1"/>
        <end position="36"/>
    </location>
</feature>
<evidence type="ECO:0000313" key="4">
    <source>
        <dbReference type="EMBL" id="EFJ47958.1"/>
    </source>
</evidence>
<gene>
    <name evidence="4" type="ORF">VOLCADRAFT_91480</name>
</gene>
<sequence length="695" mass="74770">MTSTSWRGASRATAVRRLLWCSVFLQVIALQQLAWASIGVIETMDKGGFVCASMDAAERLCRGTDCGALYPNMIKKALQVAPEEARGILAFGAYTPGSAARTALDGWVKAAGYSPSIITYVTNPAAVKSYNISTYKLLFVPSGERVVQGGISADMVNALVAIKGGIADFVNLNGGSLIALAQPVMFDELEASYPFFPAPLKTTLIYDQESWFSDVSVTNEMSLISPSTQKNTISDHQWLGFFYGPVDWSGLRVVAYQTGMCPTPQGKNQDCQATVLCNTKATLTAENCYDGVDNDGDTWVDKEDPDCERCGDGVALAPPKKSVTAQFLQTTLSFRRISPYFALCDATSMERMRGQLATALNLPTENVTVTCEWPKNGAGSRRLLQDTDGQDSTDTGDSNLADVCGANSPSYTVNIKPEGRHRLVYVARDPTVPYYEFKVNVWNSVNSKLAGLCPLGSFDGDWAQNGYTVGGQKGVVVPFQVVIRVSRSILWVPMGCWEKTWSMVGVTDIDPLRMFDTCLERPPVAPLLHGEAKYAESAEEKEVKKKANIVAPVVGVIVGVFGVGAVVGITVFLKKRKSQLYESDSAQSDETAASRGDAAGDKAIVITNEIFSTTSGATNIGDRRSEGAKVPRVLNPHIALGVALFTETCSSSSTRSAATTPADARSVFASNRPVKFELTTTSIILVLLVAKMMAC</sequence>
<reference evidence="4 5" key="1">
    <citation type="journal article" date="2010" name="Science">
        <title>Genomic analysis of organismal complexity in the multicellular green alga Volvox carteri.</title>
        <authorList>
            <person name="Prochnik S.E."/>
            <person name="Umen J."/>
            <person name="Nedelcu A.M."/>
            <person name="Hallmann A."/>
            <person name="Miller S.M."/>
            <person name="Nishii I."/>
            <person name="Ferris P."/>
            <person name="Kuo A."/>
            <person name="Mitros T."/>
            <person name="Fritz-Laylin L.K."/>
            <person name="Hellsten U."/>
            <person name="Chapman J."/>
            <person name="Simakov O."/>
            <person name="Rensing S.A."/>
            <person name="Terry A."/>
            <person name="Pangilinan J."/>
            <person name="Kapitonov V."/>
            <person name="Jurka J."/>
            <person name="Salamov A."/>
            <person name="Shapiro H."/>
            <person name="Schmutz J."/>
            <person name="Grimwood J."/>
            <person name="Lindquist E."/>
            <person name="Lucas S."/>
            <person name="Grigoriev I.V."/>
            <person name="Schmitt R."/>
            <person name="Kirk D."/>
            <person name="Rokhsar D.S."/>
        </authorList>
    </citation>
    <scope>NUCLEOTIDE SEQUENCE [LARGE SCALE GENOMIC DNA]</scope>
    <source>
        <strain evidence="5">f. Nagariensis / Eve</strain>
    </source>
</reference>
<dbReference type="KEGG" id="vcn:VOLCADRAFT_91480"/>
<dbReference type="RefSeq" id="XP_002951064.1">
    <property type="nucleotide sequence ID" value="XM_002951018.1"/>
</dbReference>
<keyword evidence="2" id="KW-0812">Transmembrane</keyword>
<dbReference type="GeneID" id="9615223"/>
<feature type="region of interest" description="Disordered" evidence="1">
    <location>
        <begin position="379"/>
        <end position="399"/>
    </location>
</feature>
<evidence type="ECO:0000256" key="2">
    <source>
        <dbReference type="SAM" id="Phobius"/>
    </source>
</evidence>
<accession>D8TX67</accession>
<dbReference type="OrthoDB" id="547082at2759"/>
<protein>
    <submittedName>
        <fullName evidence="4">Uncharacterized protein</fullName>
    </submittedName>
</protein>
<feature type="compositionally biased region" description="Low complexity" evidence="1">
    <location>
        <begin position="386"/>
        <end position="398"/>
    </location>
</feature>
<keyword evidence="5" id="KW-1185">Reference proteome</keyword>
<feature type="chain" id="PRO_5003123979" evidence="3">
    <location>
        <begin position="37"/>
        <end position="695"/>
    </location>
</feature>
<keyword evidence="2" id="KW-0472">Membrane</keyword>
<evidence type="ECO:0000313" key="5">
    <source>
        <dbReference type="Proteomes" id="UP000001058"/>
    </source>
</evidence>
<dbReference type="EMBL" id="GL378342">
    <property type="protein sequence ID" value="EFJ47958.1"/>
    <property type="molecule type" value="Genomic_DNA"/>
</dbReference>
<keyword evidence="3" id="KW-0732">Signal</keyword>
<proteinExistence type="predicted"/>
<keyword evidence="2" id="KW-1133">Transmembrane helix</keyword>
<dbReference type="AlphaFoldDB" id="D8TX67"/>